<evidence type="ECO:0000313" key="8">
    <source>
        <dbReference type="Proteomes" id="UP001206639"/>
    </source>
</evidence>
<dbReference type="Proteomes" id="UP001206639">
    <property type="component" value="Unassembled WGS sequence"/>
</dbReference>
<keyword evidence="2" id="KW-0805">Transcription regulation</keyword>
<dbReference type="InterPro" id="IPR000847">
    <property type="entry name" value="LysR_HTH_N"/>
</dbReference>
<dbReference type="PANTHER" id="PTHR30346">
    <property type="entry name" value="TRANSCRIPTIONAL DUAL REGULATOR HCAR-RELATED"/>
    <property type="match status" value="1"/>
</dbReference>
<keyword evidence="4" id="KW-0010">Activator</keyword>
<dbReference type="InterPro" id="IPR036390">
    <property type="entry name" value="WH_DNA-bd_sf"/>
</dbReference>
<dbReference type="PRINTS" id="PR00039">
    <property type="entry name" value="HTHLYSR"/>
</dbReference>
<dbReference type="Gene3D" id="1.10.10.10">
    <property type="entry name" value="Winged helix-like DNA-binding domain superfamily/Winged helix DNA-binding domain"/>
    <property type="match status" value="1"/>
</dbReference>
<dbReference type="PROSITE" id="PS50931">
    <property type="entry name" value="HTH_LYSR"/>
    <property type="match status" value="1"/>
</dbReference>
<keyword evidence="3" id="KW-0238">DNA-binding</keyword>
<name>A0ABT2M6Y5_9MYCO</name>
<dbReference type="RefSeq" id="WP_260992116.1">
    <property type="nucleotide sequence ID" value="NZ_JAODWD010000002.1"/>
</dbReference>
<evidence type="ECO:0000313" key="7">
    <source>
        <dbReference type="EMBL" id="MCT7658026.1"/>
    </source>
</evidence>
<gene>
    <name evidence="7" type="ORF">N4S67_06290</name>
</gene>
<dbReference type="EMBL" id="JAODWD010000002">
    <property type="protein sequence ID" value="MCT7658026.1"/>
    <property type="molecule type" value="Genomic_DNA"/>
</dbReference>
<comment type="caution">
    <text evidence="7">The sequence shown here is derived from an EMBL/GenBank/DDBJ whole genome shotgun (WGS) entry which is preliminary data.</text>
</comment>
<dbReference type="InterPro" id="IPR036388">
    <property type="entry name" value="WH-like_DNA-bd_sf"/>
</dbReference>
<feature type="domain" description="HTH lysR-type" evidence="6">
    <location>
        <begin position="1"/>
        <end position="58"/>
    </location>
</feature>
<organism evidence="7 8">
    <name type="scientific">Mycobacterium deserti</name>
    <dbReference type="NCBI Taxonomy" id="2978347"/>
    <lineage>
        <taxon>Bacteria</taxon>
        <taxon>Bacillati</taxon>
        <taxon>Actinomycetota</taxon>
        <taxon>Actinomycetes</taxon>
        <taxon>Mycobacteriales</taxon>
        <taxon>Mycobacteriaceae</taxon>
        <taxon>Mycobacterium</taxon>
    </lineage>
</organism>
<reference evidence="8" key="1">
    <citation type="submission" date="2023-07" db="EMBL/GenBank/DDBJ databases">
        <authorList>
            <person name="Deng Y."/>
            <person name="Zhang Y.-Q."/>
        </authorList>
    </citation>
    <scope>NUCLEOTIDE SEQUENCE [LARGE SCALE GENOMIC DNA]</scope>
    <source>
        <strain evidence="8">CPCC 205710</strain>
    </source>
</reference>
<evidence type="ECO:0000256" key="2">
    <source>
        <dbReference type="ARBA" id="ARBA00023015"/>
    </source>
</evidence>
<dbReference type="PANTHER" id="PTHR30346:SF28">
    <property type="entry name" value="HTH-TYPE TRANSCRIPTIONAL REGULATOR CYNR"/>
    <property type="match status" value="1"/>
</dbReference>
<keyword evidence="5" id="KW-0804">Transcription</keyword>
<dbReference type="SUPFAM" id="SSF46785">
    <property type="entry name" value="Winged helix' DNA-binding domain"/>
    <property type="match status" value="1"/>
</dbReference>
<protein>
    <submittedName>
        <fullName evidence="7">LysR family transcriptional regulator</fullName>
    </submittedName>
</protein>
<evidence type="ECO:0000256" key="4">
    <source>
        <dbReference type="ARBA" id="ARBA00023159"/>
    </source>
</evidence>
<accession>A0ABT2M6Y5</accession>
<keyword evidence="8" id="KW-1185">Reference proteome</keyword>
<evidence type="ECO:0000256" key="5">
    <source>
        <dbReference type="ARBA" id="ARBA00023163"/>
    </source>
</evidence>
<dbReference type="Pfam" id="PF00126">
    <property type="entry name" value="HTH_1"/>
    <property type="match status" value="1"/>
</dbReference>
<evidence type="ECO:0000256" key="1">
    <source>
        <dbReference type="ARBA" id="ARBA00009437"/>
    </source>
</evidence>
<comment type="similarity">
    <text evidence="1">Belongs to the LysR transcriptional regulatory family.</text>
</comment>
<sequence>MELRHLRYFIVVAEEENFRRAAERLHVSQSPLSRQMRDLQAEIGVELLEPAGRGVRLTPAGQHFATKARGVIATVEDAVQETQLMAQGKIGTLAIGSKLAVHISARWAQSWWLFVVGTPELRCGSRP</sequence>
<evidence type="ECO:0000259" key="6">
    <source>
        <dbReference type="PROSITE" id="PS50931"/>
    </source>
</evidence>
<evidence type="ECO:0000256" key="3">
    <source>
        <dbReference type="ARBA" id="ARBA00023125"/>
    </source>
</evidence>
<proteinExistence type="inferred from homology"/>